<dbReference type="GO" id="GO:0022857">
    <property type="term" value="F:transmembrane transporter activity"/>
    <property type="evidence" value="ECO:0007669"/>
    <property type="project" value="InterPro"/>
</dbReference>
<feature type="transmembrane region" description="Helical" evidence="8">
    <location>
        <begin position="218"/>
        <end position="238"/>
    </location>
</feature>
<comment type="similarity">
    <text evidence="2">Belongs to the amino acid-polyamine-organocation (APC) superfamily. Spore germination protein (SGP) (TC 2.A.3.9) family.</text>
</comment>
<feature type="transmembrane region" description="Helical" evidence="8">
    <location>
        <begin position="40"/>
        <end position="62"/>
    </location>
</feature>
<evidence type="ECO:0000256" key="7">
    <source>
        <dbReference type="ARBA" id="ARBA00023136"/>
    </source>
</evidence>
<feature type="transmembrane region" description="Helical" evidence="8">
    <location>
        <begin position="331"/>
        <end position="350"/>
    </location>
</feature>
<keyword evidence="7 8" id="KW-0472">Membrane</keyword>
<keyword evidence="4" id="KW-0309">Germination</keyword>
<keyword evidence="3" id="KW-0813">Transport</keyword>
<feature type="transmembrane region" description="Helical" evidence="8">
    <location>
        <begin position="189"/>
        <end position="206"/>
    </location>
</feature>
<evidence type="ECO:0000256" key="5">
    <source>
        <dbReference type="ARBA" id="ARBA00022692"/>
    </source>
</evidence>
<gene>
    <name evidence="9" type="ORF">A361_08000</name>
</gene>
<proteinExistence type="inferred from homology"/>
<feature type="transmembrane region" description="Helical" evidence="8">
    <location>
        <begin position="82"/>
        <end position="105"/>
    </location>
</feature>
<evidence type="ECO:0000256" key="8">
    <source>
        <dbReference type="SAM" id="Phobius"/>
    </source>
</evidence>
<keyword evidence="6 8" id="KW-1133">Transmembrane helix</keyword>
<dbReference type="STRING" id="1196031.A361_08000"/>
<feature type="transmembrane region" description="Helical" evidence="8">
    <location>
        <begin position="267"/>
        <end position="290"/>
    </location>
</feature>
<dbReference type="PANTHER" id="PTHR34975:SF2">
    <property type="entry name" value="SPORE GERMINATION PROTEIN A2"/>
    <property type="match status" value="1"/>
</dbReference>
<evidence type="ECO:0000256" key="4">
    <source>
        <dbReference type="ARBA" id="ARBA00022544"/>
    </source>
</evidence>
<keyword evidence="5 8" id="KW-0812">Transmembrane</keyword>
<dbReference type="PANTHER" id="PTHR34975">
    <property type="entry name" value="SPORE GERMINATION PROTEIN A2"/>
    <property type="match status" value="1"/>
</dbReference>
<dbReference type="AlphaFoldDB" id="A0A160M8W0"/>
<organism evidence="9 10">
    <name type="scientific">Cytobacillus oceanisediminis 2691</name>
    <dbReference type="NCBI Taxonomy" id="1196031"/>
    <lineage>
        <taxon>Bacteria</taxon>
        <taxon>Bacillati</taxon>
        <taxon>Bacillota</taxon>
        <taxon>Bacilli</taxon>
        <taxon>Bacillales</taxon>
        <taxon>Bacillaceae</taxon>
        <taxon>Cytobacillus</taxon>
    </lineage>
</organism>
<feature type="transmembrane region" description="Helical" evidence="8">
    <location>
        <begin position="302"/>
        <end position="319"/>
    </location>
</feature>
<dbReference type="GO" id="GO:0009847">
    <property type="term" value="P:spore germination"/>
    <property type="evidence" value="ECO:0007669"/>
    <property type="project" value="InterPro"/>
</dbReference>
<sequence length="360" mass="41734">MKSNTIVNAFMAFFIIHTSQFGMGILGAPRIVYLESKKDAWISVLLSGIAISFITWIMISILKQNENRTLFEIHENLFGRMFGSIINVVIVVYFMAVHYSITISYVELSLTWGYEGLYEWVGVLSLVLITIYGVSGGFRVVAGICFLSFIIVIWMLFVLYQPLQSLNLDRILPILSTRPTEIMNGVYKSSYTMLGFEALLFLFPFFKEKKKVHLYSQLAIWFTTFLVLIITIFSILFFSSKELELNIWPFVSIISTMRFPFIERFEFIVVSIWIIVIFPNLCISLFLSSNGVKQIFRIKQKYGIWIISIIIFICSFFITKRVDNDYFIDKVAQIGFYLWFVYPVVLYGIITIKSKIVGRS</sequence>
<protein>
    <submittedName>
        <fullName evidence="9">Spore gernimation protein</fullName>
    </submittedName>
</protein>
<evidence type="ECO:0000256" key="3">
    <source>
        <dbReference type="ARBA" id="ARBA00022448"/>
    </source>
</evidence>
<accession>A0A160M8W0</accession>
<feature type="transmembrane region" description="Helical" evidence="8">
    <location>
        <begin position="7"/>
        <end position="28"/>
    </location>
</feature>
<feature type="transmembrane region" description="Helical" evidence="8">
    <location>
        <begin position="117"/>
        <end position="134"/>
    </location>
</feature>
<comment type="subcellular location">
    <subcellularLocation>
        <location evidence="1">Membrane</location>
        <topology evidence="1">Multi-pass membrane protein</topology>
    </subcellularLocation>
</comment>
<dbReference type="NCBIfam" id="TIGR00912">
    <property type="entry name" value="2A0309"/>
    <property type="match status" value="1"/>
</dbReference>
<evidence type="ECO:0000313" key="10">
    <source>
        <dbReference type="Proteomes" id="UP000077856"/>
    </source>
</evidence>
<dbReference type="Proteomes" id="UP000077856">
    <property type="component" value="Chromosome"/>
</dbReference>
<evidence type="ECO:0000256" key="1">
    <source>
        <dbReference type="ARBA" id="ARBA00004141"/>
    </source>
</evidence>
<evidence type="ECO:0000256" key="6">
    <source>
        <dbReference type="ARBA" id="ARBA00022989"/>
    </source>
</evidence>
<dbReference type="KEGG" id="bon:A361_08000"/>
<dbReference type="PROSITE" id="PS50283">
    <property type="entry name" value="NA_SOLUT_SYMP_3"/>
    <property type="match status" value="1"/>
</dbReference>
<dbReference type="InterPro" id="IPR001734">
    <property type="entry name" value="Na/solute_symporter"/>
</dbReference>
<dbReference type="InterPro" id="IPR004761">
    <property type="entry name" value="Spore_GerAB"/>
</dbReference>
<dbReference type="Pfam" id="PF03845">
    <property type="entry name" value="Spore_permease"/>
    <property type="match status" value="1"/>
</dbReference>
<reference evidence="9 10" key="1">
    <citation type="submission" date="2016-04" db="EMBL/GenBank/DDBJ databases">
        <title>Complete genome sequence of Bacillus oceanisediminis strain 2691.</title>
        <authorList>
            <person name="Jeong H."/>
            <person name="Kim H.J."/>
            <person name="Lee D.-W."/>
        </authorList>
    </citation>
    <scope>NUCLEOTIDE SEQUENCE [LARGE SCALE GENOMIC DNA]</scope>
    <source>
        <strain evidence="9 10">2691</strain>
    </source>
</reference>
<feature type="transmembrane region" description="Helical" evidence="8">
    <location>
        <begin position="141"/>
        <end position="160"/>
    </location>
</feature>
<evidence type="ECO:0000313" key="9">
    <source>
        <dbReference type="EMBL" id="AND39057.1"/>
    </source>
</evidence>
<dbReference type="RefSeq" id="WP_019381565.1">
    <property type="nucleotide sequence ID" value="NZ_CP015506.1"/>
</dbReference>
<dbReference type="EMBL" id="CP015506">
    <property type="protein sequence ID" value="AND39057.1"/>
    <property type="molecule type" value="Genomic_DNA"/>
</dbReference>
<dbReference type="eggNOG" id="COG0814">
    <property type="taxonomic scope" value="Bacteria"/>
</dbReference>
<name>A0A160M8W0_9BACI</name>
<evidence type="ECO:0000256" key="2">
    <source>
        <dbReference type="ARBA" id="ARBA00007998"/>
    </source>
</evidence>
<dbReference type="GO" id="GO:0016020">
    <property type="term" value="C:membrane"/>
    <property type="evidence" value="ECO:0007669"/>
    <property type="project" value="UniProtKB-SubCell"/>
</dbReference>